<evidence type="ECO:0000256" key="12">
    <source>
        <dbReference type="PIRSR" id="PIRSR001365-1"/>
    </source>
</evidence>
<evidence type="ECO:0000256" key="3">
    <source>
        <dbReference type="ARBA" id="ARBA00006324"/>
    </source>
</evidence>
<feature type="binding site" evidence="13">
    <location>
        <position position="53"/>
    </location>
    <ligand>
        <name>pyruvate</name>
        <dbReference type="ChEBI" id="CHEBI:15361"/>
    </ligand>
</feature>
<dbReference type="SMART" id="SM01130">
    <property type="entry name" value="DHDPS"/>
    <property type="match status" value="1"/>
</dbReference>
<evidence type="ECO:0000256" key="1">
    <source>
        <dbReference type="ARBA" id="ARBA00004496"/>
    </source>
</evidence>
<dbReference type="GO" id="GO:0005737">
    <property type="term" value="C:cytoplasm"/>
    <property type="evidence" value="ECO:0007669"/>
    <property type="project" value="UniProtKB-SubCell"/>
</dbReference>
<dbReference type="Proteomes" id="UP000694844">
    <property type="component" value="Chromosome 3"/>
</dbReference>
<dbReference type="GeneID" id="111123254"/>
<keyword evidence="9" id="KW-0119">Carbohydrate metabolism</keyword>
<comment type="similarity">
    <text evidence="3">Belongs to the DapA family. NanA subfamily.</text>
</comment>
<feature type="binding site" evidence="13">
    <location>
        <position position="213"/>
    </location>
    <ligand>
        <name>pyruvate</name>
        <dbReference type="ChEBI" id="CHEBI:15361"/>
    </ligand>
</feature>
<dbReference type="KEGG" id="cvn:111123254"/>
<dbReference type="RefSeq" id="XP_022321191.1">
    <property type="nucleotide sequence ID" value="XM_022465483.1"/>
</dbReference>
<comment type="subcellular location">
    <subcellularLocation>
        <location evidence="1">Cytoplasm</location>
    </subcellularLocation>
</comment>
<dbReference type="InterPro" id="IPR013785">
    <property type="entry name" value="Aldolase_TIM"/>
</dbReference>
<name>A0A8B8D311_CRAVI</name>
<protein>
    <recommendedName>
        <fullName evidence="5">N-acetylneuraminate lyase</fullName>
        <ecNumber evidence="5">4.1.3.3</ecNumber>
    </recommendedName>
</protein>
<evidence type="ECO:0000256" key="6">
    <source>
        <dbReference type="ARBA" id="ARBA00022490"/>
    </source>
</evidence>
<evidence type="ECO:0000313" key="15">
    <source>
        <dbReference type="RefSeq" id="XP_022321191.1"/>
    </source>
</evidence>
<comment type="subunit">
    <text evidence="4">Homotetramer.</text>
</comment>
<evidence type="ECO:0000256" key="8">
    <source>
        <dbReference type="ARBA" id="ARBA00023270"/>
    </source>
</evidence>
<evidence type="ECO:0000256" key="4">
    <source>
        <dbReference type="ARBA" id="ARBA00011881"/>
    </source>
</evidence>
<accession>A0A8B8D311</accession>
<feature type="active site" description="Proton donor/acceptor" evidence="12">
    <location>
        <position position="143"/>
    </location>
</feature>
<keyword evidence="14" id="KW-1185">Reference proteome</keyword>
<gene>
    <name evidence="15" type="primary">LOC111123254</name>
</gene>
<dbReference type="AlphaFoldDB" id="A0A8B8D311"/>
<dbReference type="Pfam" id="PF00701">
    <property type="entry name" value="DHDPS"/>
    <property type="match status" value="1"/>
</dbReference>
<comment type="pathway">
    <text evidence="2">Amino-sugar metabolism; N-acetylneuraminate degradation.</text>
</comment>
<evidence type="ECO:0000256" key="13">
    <source>
        <dbReference type="PIRSR" id="PIRSR001365-2"/>
    </source>
</evidence>
<evidence type="ECO:0000256" key="5">
    <source>
        <dbReference type="ARBA" id="ARBA00012911"/>
    </source>
</evidence>
<dbReference type="InterPro" id="IPR020624">
    <property type="entry name" value="Schiff_base-form_aldolases_CS"/>
</dbReference>
<dbReference type="OrthoDB" id="191315at2759"/>
<dbReference type="PRINTS" id="PR00146">
    <property type="entry name" value="DHPICSNTHASE"/>
</dbReference>
<evidence type="ECO:0000256" key="10">
    <source>
        <dbReference type="ARBA" id="ARBA00044906"/>
    </source>
</evidence>
<feature type="active site" description="Schiff-base intermediate with substrate" evidence="12">
    <location>
        <position position="173"/>
    </location>
</feature>
<dbReference type="PANTHER" id="PTHR12128">
    <property type="entry name" value="DIHYDRODIPICOLINATE SYNTHASE"/>
    <property type="match status" value="1"/>
</dbReference>
<keyword evidence="8" id="KW-0704">Schiff base</keyword>
<dbReference type="PIRSF" id="PIRSF001365">
    <property type="entry name" value="DHDPS"/>
    <property type="match status" value="1"/>
</dbReference>
<comment type="catalytic activity">
    <reaction evidence="10">
        <text>aceneuramate = aldehydo-N-acetyl-D-mannosamine + pyruvate</text>
        <dbReference type="Rhea" id="RHEA:23296"/>
        <dbReference type="ChEBI" id="CHEBI:15361"/>
        <dbReference type="ChEBI" id="CHEBI:17122"/>
        <dbReference type="ChEBI" id="CHEBI:173083"/>
        <dbReference type="EC" id="4.1.3.3"/>
    </reaction>
</comment>
<evidence type="ECO:0000313" key="14">
    <source>
        <dbReference type="Proteomes" id="UP000694844"/>
    </source>
</evidence>
<keyword evidence="6" id="KW-0963">Cytoplasm</keyword>
<dbReference type="SUPFAM" id="SSF51569">
    <property type="entry name" value="Aldolase"/>
    <property type="match status" value="1"/>
</dbReference>
<dbReference type="PROSITE" id="PS00665">
    <property type="entry name" value="DHDPS_1"/>
    <property type="match status" value="1"/>
</dbReference>
<reference evidence="15" key="1">
    <citation type="submission" date="2025-08" db="UniProtKB">
        <authorList>
            <consortium name="RefSeq"/>
        </authorList>
    </citation>
    <scope>IDENTIFICATION</scope>
    <source>
        <tissue evidence="15">Whole sample</tissue>
    </source>
</reference>
<evidence type="ECO:0000256" key="2">
    <source>
        <dbReference type="ARBA" id="ARBA00004878"/>
    </source>
</evidence>
<dbReference type="Gene3D" id="3.20.20.70">
    <property type="entry name" value="Aldolase class I"/>
    <property type="match status" value="1"/>
</dbReference>
<dbReference type="GO" id="GO:0008747">
    <property type="term" value="F:N-acetylneuraminate lyase activity"/>
    <property type="evidence" value="ECO:0007669"/>
    <property type="project" value="UniProtKB-EC"/>
</dbReference>
<dbReference type="InterPro" id="IPR002220">
    <property type="entry name" value="DapA-like"/>
</dbReference>
<evidence type="ECO:0000256" key="7">
    <source>
        <dbReference type="ARBA" id="ARBA00023239"/>
    </source>
</evidence>
<evidence type="ECO:0000256" key="9">
    <source>
        <dbReference type="ARBA" id="ARBA00023277"/>
    </source>
</evidence>
<proteinExistence type="inferred from homology"/>
<dbReference type="EC" id="4.1.3.3" evidence="5"/>
<evidence type="ECO:0000256" key="11">
    <source>
        <dbReference type="PIRNR" id="PIRNR001365"/>
    </source>
</evidence>
<sequence length="314" mass="35362">MAEKTEKFWLEGLVPAVFTPFSPTGELDLSKIKPYCEYLLKNDIKAIYVNGTTGEGKSLTKDERKEILEKWIQVSNGRLKIIAHVGVLNVRESKDLAKHACERGADAIASLPPLFFKPQNIDDLVEHCKAIAEVAPHLPFYYYHLPSMTGVDLNMEDFLRKSKKVIPNLAGVKFSSKDLVDMIGCVFQDKMNVLFGCDEQLLAGLVMGAHGAVGSTHNFMPLVFERMMENLKRGELQKAREEQMYVQKLCRVMYRYGALLGGNVAALKYFMPLVGLDLGPPREPMRAMTESEKQQFMQEIEDLGYSSWNAANTN</sequence>
<keyword evidence="7 11" id="KW-0456">Lyase</keyword>
<dbReference type="PANTHER" id="PTHR12128:SF21">
    <property type="entry name" value="N-ACETYLNEURAMINATE LYASE"/>
    <property type="match status" value="1"/>
</dbReference>
<organism evidence="14 15">
    <name type="scientific">Crassostrea virginica</name>
    <name type="common">Eastern oyster</name>
    <dbReference type="NCBI Taxonomy" id="6565"/>
    <lineage>
        <taxon>Eukaryota</taxon>
        <taxon>Metazoa</taxon>
        <taxon>Spiralia</taxon>
        <taxon>Lophotrochozoa</taxon>
        <taxon>Mollusca</taxon>
        <taxon>Bivalvia</taxon>
        <taxon>Autobranchia</taxon>
        <taxon>Pteriomorphia</taxon>
        <taxon>Ostreida</taxon>
        <taxon>Ostreoidea</taxon>
        <taxon>Ostreidae</taxon>
        <taxon>Crassostrea</taxon>
    </lineage>
</organism>